<proteinExistence type="predicted"/>
<keyword evidence="1" id="KW-0479">Metal-binding</keyword>
<organism evidence="3 4">
    <name type="scientific">Candidatus Promineifilum breve</name>
    <dbReference type="NCBI Taxonomy" id="1806508"/>
    <lineage>
        <taxon>Bacteria</taxon>
        <taxon>Bacillati</taxon>
        <taxon>Chloroflexota</taxon>
        <taxon>Ardenticatenia</taxon>
        <taxon>Candidatus Promineifilales</taxon>
        <taxon>Candidatus Promineifilaceae</taxon>
        <taxon>Candidatus Promineifilum</taxon>
    </lineage>
</organism>
<gene>
    <name evidence="3" type="ORF">CFX0092_A3080</name>
</gene>
<dbReference type="PANTHER" id="PTHR43468">
    <property type="match status" value="1"/>
</dbReference>
<dbReference type="Pfam" id="PF01702">
    <property type="entry name" value="TGT"/>
    <property type="match status" value="1"/>
</dbReference>
<dbReference type="EC" id="2.4.2.29" evidence="3"/>
<dbReference type="AlphaFoldDB" id="A0A160T6Q5"/>
<dbReference type="OrthoDB" id="9805417at2"/>
<dbReference type="EMBL" id="LN890655">
    <property type="protein sequence ID" value="CUS04958.2"/>
    <property type="molecule type" value="Genomic_DNA"/>
</dbReference>
<keyword evidence="4" id="KW-1185">Reference proteome</keyword>
<dbReference type="SUPFAM" id="SSF51713">
    <property type="entry name" value="tRNA-guanine transglycosylase"/>
    <property type="match status" value="1"/>
</dbReference>
<dbReference type="GO" id="GO:0006400">
    <property type="term" value="P:tRNA modification"/>
    <property type="evidence" value="ECO:0007669"/>
    <property type="project" value="InterPro"/>
</dbReference>
<sequence>MTNVKTLSLPHGDLPLPAFLPDGTQGVVRAVSAEDLEAVGVRAVQMNVYHLMQRPGTSTIQALGGLHRLAGWSRPIFTDSGGFQVYSLIRGNPKAGSITDRGATFRPGGDRKYILTPEKSIQLQFAYGSDMLICLDDCTGPDDPPARQADSVRRTIRWAAECKRAYLRLVEQKRLGEAQRPRLMAVIQGGLSPELRRECATALLDIGFDAYGYGGWPLDAGGNLLTEMVSLVRELVPPAYPVHALGIGHPANVVACVGMGYELFDSTMPTRDARHGRLLLFTRDPAAAPLGPGGDWFAYVYPGDDKHVKTAAPVSAYCDCPACARYSLAYLHHLFKLNDSLYFRLATLHNLRFMTMLMERLKNNN</sequence>
<evidence type="ECO:0000259" key="2">
    <source>
        <dbReference type="Pfam" id="PF01702"/>
    </source>
</evidence>
<dbReference type="Gene3D" id="3.20.20.105">
    <property type="entry name" value="Queuine tRNA-ribosyltransferase-like"/>
    <property type="match status" value="1"/>
</dbReference>
<reference evidence="3" key="1">
    <citation type="submission" date="2016-01" db="EMBL/GenBank/DDBJ databases">
        <authorList>
            <person name="Mcilroy J.S."/>
            <person name="Karst M S."/>
            <person name="Albertsen M."/>
        </authorList>
    </citation>
    <scope>NUCLEOTIDE SEQUENCE</scope>
    <source>
        <strain evidence="3">Cfx-K</strain>
    </source>
</reference>
<dbReference type="PANTHER" id="PTHR43468:SF1">
    <property type="entry name" value="TRNA-GUANOSINE(34) QUEUINE TRANSGLYCOSYLASE"/>
    <property type="match status" value="1"/>
</dbReference>
<feature type="domain" description="tRNA-guanine(15) transglycosylase-like" evidence="2">
    <location>
        <begin position="6"/>
        <end position="363"/>
    </location>
</feature>
<protein>
    <submittedName>
        <fullName evidence="3">tRNA-guanine transglycosylase, various specificities</fullName>
        <ecNumber evidence="3">2.4.2.29</ecNumber>
    </submittedName>
</protein>
<dbReference type="NCBIfam" id="TIGR00449">
    <property type="entry name" value="tgt_general"/>
    <property type="match status" value="1"/>
</dbReference>
<dbReference type="GO" id="GO:0016757">
    <property type="term" value="F:glycosyltransferase activity"/>
    <property type="evidence" value="ECO:0007669"/>
    <property type="project" value="UniProtKB-KW"/>
</dbReference>
<evidence type="ECO:0000313" key="3">
    <source>
        <dbReference type="EMBL" id="CUS04958.2"/>
    </source>
</evidence>
<evidence type="ECO:0000313" key="4">
    <source>
        <dbReference type="Proteomes" id="UP000215027"/>
    </source>
</evidence>
<keyword evidence="3" id="KW-0808">Transferase</keyword>
<dbReference type="InterPro" id="IPR002616">
    <property type="entry name" value="tRNA_ribo_trans-like"/>
</dbReference>
<dbReference type="InterPro" id="IPR036511">
    <property type="entry name" value="TGT-like_sf"/>
</dbReference>
<name>A0A160T6Q5_9CHLR</name>
<keyword evidence="3" id="KW-0328">Glycosyltransferase</keyword>
<evidence type="ECO:0000256" key="1">
    <source>
        <dbReference type="ARBA" id="ARBA00022723"/>
    </source>
</evidence>
<dbReference type="RefSeq" id="WP_095044228.1">
    <property type="nucleotide sequence ID" value="NZ_LN890655.1"/>
</dbReference>
<dbReference type="Proteomes" id="UP000215027">
    <property type="component" value="Chromosome I"/>
</dbReference>
<dbReference type="GO" id="GO:0046872">
    <property type="term" value="F:metal ion binding"/>
    <property type="evidence" value="ECO:0007669"/>
    <property type="project" value="UniProtKB-KW"/>
</dbReference>
<accession>A0A160T6Q5</accession>
<dbReference type="KEGG" id="pbf:CFX0092_A3080"/>